<dbReference type="AlphaFoldDB" id="A0AAU9D6K7"/>
<evidence type="ECO:0008006" key="3">
    <source>
        <dbReference type="Google" id="ProtNLM"/>
    </source>
</evidence>
<organism evidence="1 2">
    <name type="scientific">Fulvitalea axinellae</name>
    <dbReference type="NCBI Taxonomy" id="1182444"/>
    <lineage>
        <taxon>Bacteria</taxon>
        <taxon>Pseudomonadati</taxon>
        <taxon>Bacteroidota</taxon>
        <taxon>Cytophagia</taxon>
        <taxon>Cytophagales</taxon>
        <taxon>Persicobacteraceae</taxon>
        <taxon>Fulvitalea</taxon>
    </lineage>
</organism>
<accession>A0AAU9D6K7</accession>
<reference evidence="1 2" key="1">
    <citation type="submission" date="2021-12" db="EMBL/GenBank/DDBJ databases">
        <title>Genome sequencing of bacteria with rrn-lacking chromosome and rrn-plasmid.</title>
        <authorList>
            <person name="Anda M."/>
            <person name="Iwasaki W."/>
        </authorList>
    </citation>
    <scope>NUCLEOTIDE SEQUENCE [LARGE SCALE GENOMIC DNA]</scope>
    <source>
        <strain evidence="1 2">DSM 100852</strain>
    </source>
</reference>
<dbReference type="PROSITE" id="PS51257">
    <property type="entry name" value="PROKAR_LIPOPROTEIN"/>
    <property type="match status" value="1"/>
</dbReference>
<sequence length="447" mass="51028">MQKSECVVGFSGLKTVRKTAFAVLVGLSMGLVACDDSDDPVTEEELQAKDLSGEYMFSKAFVGDAPVAEIEYDGENNAVSITSTEVVDGEVRKSQSVKKHFSGNKVGVEQIVYAVEDETEVSYTYYNAPYNTRVATEADIAKGPFYKKVVGSEERTFFTSLGGSTMYAYDYKSSDVRILTPENKEFLGWYYEERIGDEMREYYREYTLSDLLRVFVLDAIGTATDYKVGDVKKNGFQELIYNEDKQITRIEEKSGDEVQSYTTMEYADGKLFNSKEYIKDGDGFKLRAYLDYEYDNNGNLIQATSKEDDEIEETVQFKAEYDDKGNPVEIWRWQSAEYKWEKDANNEWQKILVKEKGLYSAVKIEYNTEYKNFFGHGLVALFPELEGIGMKNAPSRITITGKTDYADIKYSDFNEGGYAQVAELFRYDKEGSVPTTFKLKLEYVKKK</sequence>
<dbReference type="EMBL" id="AP025314">
    <property type="protein sequence ID" value="BDD07800.1"/>
    <property type="molecule type" value="Genomic_DNA"/>
</dbReference>
<protein>
    <recommendedName>
        <fullName evidence="3">DUF4595 domain-containing protein</fullName>
    </recommendedName>
</protein>
<dbReference type="RefSeq" id="WP_338393105.1">
    <property type="nucleotide sequence ID" value="NZ_AP025314.1"/>
</dbReference>
<name>A0AAU9D6K7_9BACT</name>
<evidence type="ECO:0000313" key="1">
    <source>
        <dbReference type="EMBL" id="BDD07800.1"/>
    </source>
</evidence>
<dbReference type="KEGG" id="fax:FUAX_02320"/>
<dbReference type="Proteomes" id="UP001348817">
    <property type="component" value="Chromosome"/>
</dbReference>
<evidence type="ECO:0000313" key="2">
    <source>
        <dbReference type="Proteomes" id="UP001348817"/>
    </source>
</evidence>
<proteinExistence type="predicted"/>
<gene>
    <name evidence="1" type="ORF">FUAX_02320</name>
</gene>
<keyword evidence="2" id="KW-1185">Reference proteome</keyword>